<dbReference type="InterPro" id="IPR037522">
    <property type="entry name" value="HD_GYP_dom"/>
</dbReference>
<dbReference type="Proteomes" id="UP000094609">
    <property type="component" value="Chromosome"/>
</dbReference>
<name>A0A1D7TJ22_9BACT</name>
<dbReference type="CDD" id="cd00077">
    <property type="entry name" value="HDc"/>
    <property type="match status" value="1"/>
</dbReference>
<reference evidence="4" key="1">
    <citation type="submission" date="2016-08" db="EMBL/GenBank/DDBJ databases">
        <title>Complete genome sequence of the organohalide-respiring Epsilonproteobacterium Sulfurospirillum halorespirans.</title>
        <authorList>
            <person name="Goris T."/>
            <person name="Zimmermann J."/>
            <person name="Schenz B."/>
            <person name="Lemos M."/>
            <person name="Hackermueller J."/>
            <person name="Diekert G."/>
        </authorList>
    </citation>
    <scope>NUCLEOTIDE SEQUENCE [LARGE SCALE GENOMIC DNA]</scope>
    <source>
        <strain>DSM 13726</strain>
        <strain evidence="4">PCE-M2</strain>
    </source>
</reference>
<feature type="domain" description="HD-GYP" evidence="2">
    <location>
        <begin position="166"/>
        <end position="363"/>
    </location>
</feature>
<evidence type="ECO:0000259" key="1">
    <source>
        <dbReference type="PROSITE" id="PS51831"/>
    </source>
</evidence>
<dbReference type="SUPFAM" id="SSF109604">
    <property type="entry name" value="HD-domain/PDEase-like"/>
    <property type="match status" value="1"/>
</dbReference>
<dbReference type="Pfam" id="PF13487">
    <property type="entry name" value="HD_5"/>
    <property type="match status" value="1"/>
</dbReference>
<dbReference type="PATRIC" id="fig|1193502.14.peg.1213"/>
<dbReference type="KEGG" id="shal:SHALO_1195"/>
<dbReference type="STRING" id="1193502.SHALO_1195"/>
<dbReference type="PANTHER" id="PTHR45228:SF1">
    <property type="entry name" value="CYCLIC DI-GMP PHOSPHODIESTERASE TM_0186"/>
    <property type="match status" value="1"/>
</dbReference>
<evidence type="ECO:0000313" key="3">
    <source>
        <dbReference type="EMBL" id="AOO64973.1"/>
    </source>
</evidence>
<dbReference type="SMART" id="SM00471">
    <property type="entry name" value="HDc"/>
    <property type="match status" value="1"/>
</dbReference>
<dbReference type="AlphaFoldDB" id="A0A1D7TJ22"/>
<dbReference type="InterPro" id="IPR052020">
    <property type="entry name" value="Cyclic_di-GMP/3'3'-cGAMP_PDE"/>
</dbReference>
<accession>A0A1D7TJ22</accession>
<dbReference type="SMART" id="SM00065">
    <property type="entry name" value="GAF"/>
    <property type="match status" value="1"/>
</dbReference>
<feature type="domain" description="HD" evidence="1">
    <location>
        <begin position="188"/>
        <end position="312"/>
    </location>
</feature>
<sequence>MNSAEKQLSILMEFGKVINKTKSLDDVLESMAHFAKEILQADRCSIFVYNKEKDELWSKVAHEVHPIHFSTQRGVAGYAALSKETQIVVDAYNDYRFNPEIDKATGYLTHTILSVPLLDNQDQIIGVFQALNKKVSIFTNVDAELLLLISNYAASAIENAILYDRLRDTQTKIINKLASAAEFKDQETSKHTKRVGLYSALLAEQYGLSRDEISKIELAAPMHDAGKIGIADKILLKQDKLTPEEFETMKTHTKLGHDLLFDEENEYLKAAALIALEHHEKWDGTGYPHGKKGENISIFGRIVAIADVFDALISTRPYKVPWSFETAHQHLQQHSGTHFDPTLIALFDKNIDKIYTIYQELKD</sequence>
<organism evidence="3 4">
    <name type="scientific">Sulfurospirillum halorespirans DSM 13726</name>
    <dbReference type="NCBI Taxonomy" id="1193502"/>
    <lineage>
        <taxon>Bacteria</taxon>
        <taxon>Pseudomonadati</taxon>
        <taxon>Campylobacterota</taxon>
        <taxon>Epsilonproteobacteria</taxon>
        <taxon>Campylobacterales</taxon>
        <taxon>Sulfurospirillaceae</taxon>
        <taxon>Sulfurospirillum</taxon>
    </lineage>
</organism>
<dbReference type="Gene3D" id="1.10.3210.10">
    <property type="entry name" value="Hypothetical protein af1432"/>
    <property type="match status" value="1"/>
</dbReference>
<proteinExistence type="predicted"/>
<dbReference type="PANTHER" id="PTHR45228">
    <property type="entry name" value="CYCLIC DI-GMP PHOSPHODIESTERASE TM_0186-RELATED"/>
    <property type="match status" value="1"/>
</dbReference>
<dbReference type="InterPro" id="IPR003607">
    <property type="entry name" value="HD/PDEase_dom"/>
</dbReference>
<gene>
    <name evidence="3" type="ORF">SHALO_1195</name>
</gene>
<evidence type="ECO:0000313" key="4">
    <source>
        <dbReference type="Proteomes" id="UP000094609"/>
    </source>
</evidence>
<dbReference type="SUPFAM" id="SSF55781">
    <property type="entry name" value="GAF domain-like"/>
    <property type="match status" value="1"/>
</dbReference>
<dbReference type="Pfam" id="PF01590">
    <property type="entry name" value="GAF"/>
    <property type="match status" value="1"/>
</dbReference>
<protein>
    <submittedName>
        <fullName evidence="3">HD/GAF domain-containing response regulator</fullName>
    </submittedName>
</protein>
<dbReference type="PROSITE" id="PS51832">
    <property type="entry name" value="HD_GYP"/>
    <property type="match status" value="1"/>
</dbReference>
<dbReference type="InterPro" id="IPR029016">
    <property type="entry name" value="GAF-like_dom_sf"/>
</dbReference>
<dbReference type="PROSITE" id="PS51831">
    <property type="entry name" value="HD"/>
    <property type="match status" value="1"/>
</dbReference>
<evidence type="ECO:0000259" key="2">
    <source>
        <dbReference type="PROSITE" id="PS51832"/>
    </source>
</evidence>
<keyword evidence="4" id="KW-1185">Reference proteome</keyword>
<dbReference type="InterPro" id="IPR006674">
    <property type="entry name" value="HD_domain"/>
</dbReference>
<dbReference type="RefSeq" id="WP_069477799.1">
    <property type="nucleotide sequence ID" value="NZ_CP017111.1"/>
</dbReference>
<dbReference type="EMBL" id="CP017111">
    <property type="protein sequence ID" value="AOO64973.1"/>
    <property type="molecule type" value="Genomic_DNA"/>
</dbReference>
<dbReference type="InterPro" id="IPR003018">
    <property type="entry name" value="GAF"/>
</dbReference>
<dbReference type="Gene3D" id="3.30.450.40">
    <property type="match status" value="1"/>
</dbReference>